<keyword evidence="1" id="KW-0411">Iron-sulfur</keyword>
<dbReference type="HAMAP" id="MF_02232">
    <property type="entry name" value="UbiU"/>
    <property type="match status" value="1"/>
</dbReference>
<dbReference type="PANTHER" id="PTHR30217">
    <property type="entry name" value="PEPTIDASE U32 FAMILY"/>
    <property type="match status" value="1"/>
</dbReference>
<dbReference type="HOGENOM" id="CLU_011540_3_2_5"/>
<keyword evidence="1" id="KW-0479">Metal-binding</keyword>
<dbReference type="InterPro" id="IPR001539">
    <property type="entry name" value="Peptidase_U32"/>
</dbReference>
<name>A0L5V2_MAGMM</name>
<evidence type="ECO:0000313" key="2">
    <source>
        <dbReference type="EMBL" id="ABK43345.1"/>
    </source>
</evidence>
<dbReference type="Pfam" id="PF01136">
    <property type="entry name" value="Peptidase_U32"/>
    <property type="match status" value="1"/>
</dbReference>
<comment type="cofactor">
    <cofactor evidence="1">
        <name>[4Fe-4S] cluster</name>
        <dbReference type="ChEBI" id="CHEBI:49883"/>
    </cofactor>
</comment>
<keyword evidence="1" id="KW-0831">Ubiquinone biosynthesis</keyword>
<keyword evidence="3" id="KW-1185">Reference proteome</keyword>
<feature type="binding site" evidence="1">
    <location>
        <position position="227"/>
    </location>
    <ligand>
        <name>[4Fe-4S] cluster</name>
        <dbReference type="ChEBI" id="CHEBI:49883"/>
    </ligand>
</feature>
<proteinExistence type="inferred from homology"/>
<reference evidence="2 3" key="2">
    <citation type="journal article" date="2012" name="Int. J. Syst. Evol. Microbiol.">
        <title>Magnetococcus marinus gen. nov., sp. nov., a marine, magnetotactic bacterium that represents a novel lineage (Magnetococcaceae fam. nov.; Magnetococcales ord. nov.) at the base of the Alphaproteobacteria.</title>
        <authorList>
            <person name="Bazylinski D.A."/>
            <person name="Williams T.J."/>
            <person name="Lefevre C.T."/>
            <person name="Berg R.J."/>
            <person name="Zhang C.L."/>
            <person name="Bowser S.S."/>
            <person name="Dean A.J."/>
            <person name="Beveridge T.J."/>
        </authorList>
    </citation>
    <scope>NUCLEOTIDE SEQUENCE [LARGE SCALE GENOMIC DNA]</scope>
    <source>
        <strain evidence="3">ATCC BAA-1437 / JCM 17883 / MC-1</strain>
    </source>
</reference>
<organism evidence="2 3">
    <name type="scientific">Magnetococcus marinus (strain ATCC BAA-1437 / JCM 17883 / MC-1)</name>
    <dbReference type="NCBI Taxonomy" id="156889"/>
    <lineage>
        <taxon>Bacteria</taxon>
        <taxon>Pseudomonadati</taxon>
        <taxon>Pseudomonadota</taxon>
        <taxon>Magnetococcia</taxon>
        <taxon>Magnetococcales</taxon>
        <taxon>Magnetococcaceae</taxon>
        <taxon>Magnetococcus</taxon>
    </lineage>
</organism>
<evidence type="ECO:0000313" key="3">
    <source>
        <dbReference type="Proteomes" id="UP000002586"/>
    </source>
</evidence>
<dbReference type="STRING" id="156889.Mmc1_0826"/>
<protein>
    <recommendedName>
        <fullName evidence="1">Ubiquinone biosynthesis protein UbiU</fullName>
    </recommendedName>
</protein>
<dbReference type="eggNOG" id="COG0826">
    <property type="taxonomic scope" value="Bacteria"/>
</dbReference>
<gene>
    <name evidence="1" type="primary">ubiU</name>
    <name evidence="2" type="ordered locus">Mmc1_0826</name>
</gene>
<comment type="subunit">
    <text evidence="1">Forms a heterodimer with UbiV.</text>
</comment>
<sequence>MGLYKSRFCLSAGAVRAQQGVLTHEKNGLEIMDRVEVLAPAGNLPSLKAAVDAGADAVYFGFRNATNARNFEGLNFSEAEAIEGIAYCDQHGVKANVVLNTYPQIEDPSAWYDTVDMAAKYGANAVIVANMALLKYAHERYPNLGLHLSVQASASNYEAVNFYQKHFGIKRVILPRVLNVPEIVALKEKTDVELEVFAFGGLCVMAEGRCYLSSYVTGVSPNIEGVCSPARHVQFQNEGEKLQTRLNDVLIAEYEQGEEAAYPTICKGRFEANDHIYHVMEEPSSLNILEMLPEVIEAGVASLKIEGRQRTKSYVSTVTKTMRQAVDAYYANPERFRAKGSWLRTLNQTSEGSTHTLGTYQENWQ</sequence>
<dbReference type="Proteomes" id="UP000002586">
    <property type="component" value="Chromosome"/>
</dbReference>
<dbReference type="EMBL" id="CP000471">
    <property type="protein sequence ID" value="ABK43345.1"/>
    <property type="molecule type" value="Genomic_DNA"/>
</dbReference>
<dbReference type="GO" id="GO:0051539">
    <property type="term" value="F:4 iron, 4 sulfur cluster binding"/>
    <property type="evidence" value="ECO:0007669"/>
    <property type="project" value="UniProtKB-UniRule"/>
</dbReference>
<dbReference type="InterPro" id="IPR043692">
    <property type="entry name" value="UbiU"/>
</dbReference>
<feature type="binding site" evidence="1">
    <location>
        <position position="266"/>
    </location>
    <ligand>
        <name>[4Fe-4S] cluster</name>
        <dbReference type="ChEBI" id="CHEBI:49883"/>
    </ligand>
</feature>
<dbReference type="GO" id="GO:0006744">
    <property type="term" value="P:ubiquinone biosynthetic process"/>
    <property type="evidence" value="ECO:0007669"/>
    <property type="project" value="UniProtKB-UniRule"/>
</dbReference>
<evidence type="ECO:0000256" key="1">
    <source>
        <dbReference type="HAMAP-Rule" id="MF_02232"/>
    </source>
</evidence>
<accession>A0L5V2</accession>
<dbReference type="UniPathway" id="UPA00232"/>
<dbReference type="PANTHER" id="PTHR30217:SF3">
    <property type="entry name" value="UBIQUINONE BIOSYNTHESIS PROTEIN UBIU"/>
    <property type="match status" value="1"/>
</dbReference>
<comment type="function">
    <text evidence="1">Required for O(2)-independent ubiquinone (coenzyme Q) biosynthesis. Together with UbiV, is essential for the C6-hydroxylation reaction in the oxygen-independent ubiquinone biosynthesis pathway.</text>
</comment>
<dbReference type="KEGG" id="mgm:Mmc1_0826"/>
<dbReference type="AlphaFoldDB" id="A0L5V2"/>
<dbReference type="InterPro" id="IPR051454">
    <property type="entry name" value="RNA/ubiquinone_mod_enzymes"/>
</dbReference>
<keyword evidence="1" id="KW-0004">4Fe-4S</keyword>
<comment type="pathway">
    <text evidence="1">Cofactor biosynthesis; ubiquinone biosynthesis.</text>
</comment>
<reference evidence="3" key="1">
    <citation type="journal article" date="2009" name="Appl. Environ. Microbiol.">
        <title>Complete genome sequence of the chemolithoautotrophic marine magnetotactic coccus strain MC-1.</title>
        <authorList>
            <person name="Schubbe S."/>
            <person name="Williams T.J."/>
            <person name="Xie G."/>
            <person name="Kiss H.E."/>
            <person name="Brettin T.S."/>
            <person name="Martinez D."/>
            <person name="Ross C.A."/>
            <person name="Schuler D."/>
            <person name="Cox B.L."/>
            <person name="Nealson K.H."/>
            <person name="Bazylinski D.A."/>
        </authorList>
    </citation>
    <scope>NUCLEOTIDE SEQUENCE [LARGE SCALE GENOMIC DNA]</scope>
    <source>
        <strain evidence="3">ATCC BAA-1437 / JCM 17883 / MC-1</strain>
    </source>
</reference>
<dbReference type="GO" id="GO:0046872">
    <property type="term" value="F:metal ion binding"/>
    <property type="evidence" value="ECO:0007669"/>
    <property type="project" value="UniProtKB-KW"/>
</dbReference>
<feature type="binding site" evidence="1">
    <location>
        <position position="210"/>
    </location>
    <ligand>
        <name>[4Fe-4S] cluster</name>
        <dbReference type="ChEBI" id="CHEBI:49883"/>
    </ligand>
</feature>
<feature type="binding site" evidence="1">
    <location>
        <position position="203"/>
    </location>
    <ligand>
        <name>[4Fe-4S] cluster</name>
        <dbReference type="ChEBI" id="CHEBI:49883"/>
    </ligand>
</feature>
<keyword evidence="1" id="KW-0408">Iron</keyword>
<comment type="similarity">
    <text evidence="1">Belongs to the peptidase U32 family. UbiU subfamily.</text>
</comment>